<evidence type="ECO:0000256" key="2">
    <source>
        <dbReference type="ARBA" id="ARBA00011152"/>
    </source>
</evidence>
<comment type="pathway">
    <text evidence="1 10">Amino-acid biosynthesis; L-histidine biosynthesis; L-histidine from 5-phospho-alpha-D-ribose 1-diphosphate: step 5/9.</text>
</comment>
<keyword evidence="10" id="KW-0963">Cytoplasm</keyword>
<feature type="active site" evidence="10 11">
    <location>
        <position position="184"/>
    </location>
</feature>
<evidence type="ECO:0000256" key="10">
    <source>
        <dbReference type="HAMAP-Rule" id="MF_00278"/>
    </source>
</evidence>
<keyword evidence="4 10" id="KW-0378">Hydrolase</keyword>
<proteinExistence type="inferred from homology"/>
<dbReference type="STRING" id="1862672.BO225_04165"/>
<evidence type="ECO:0000256" key="7">
    <source>
        <dbReference type="ARBA" id="ARBA00023239"/>
    </source>
</evidence>
<sequence>MIGIIDYGMGNLHSVKNACDHLQIEALISNDKDTLAQCDRLILPGVGAMKDCIDTLKKEDLFDWIKEQVLEHKKPILGICLGMQALFESSEENGGVECFGFLPGKVILMKDERLRIPHIGWNSLEWKPMEGYTPIEPSFVYYDHSYYGIGFDPDDLVAYSHYGDFIIPGFVKRNHIYGTQFHPEKSGEVGLSILKAFGKGEL</sequence>
<gene>
    <name evidence="10" type="primary">hisH</name>
    <name evidence="13" type="ORF">BO225_04165</name>
</gene>
<dbReference type="SUPFAM" id="SSF52317">
    <property type="entry name" value="Class I glutamine amidotransferase-like"/>
    <property type="match status" value="1"/>
</dbReference>
<dbReference type="Gene3D" id="3.40.50.880">
    <property type="match status" value="1"/>
</dbReference>
<evidence type="ECO:0000313" key="14">
    <source>
        <dbReference type="Proteomes" id="UP000186705"/>
    </source>
</evidence>
<dbReference type="AlphaFoldDB" id="A0A1U7NNR9"/>
<dbReference type="RefSeq" id="WP_076341023.1">
    <property type="nucleotide sequence ID" value="NZ_CAMSPY010000005.1"/>
</dbReference>
<dbReference type="GO" id="GO:0000105">
    <property type="term" value="P:L-histidine biosynthetic process"/>
    <property type="evidence" value="ECO:0007669"/>
    <property type="project" value="UniProtKB-UniRule"/>
</dbReference>
<comment type="function">
    <text evidence="10">IGPS catalyzes the conversion of PRFAR and glutamine to IGP, AICAR and glutamate. The HisH subunit catalyzes the hydrolysis of glutamine to glutamate and ammonia as part of the synthesis of IGP and AICAR. The resulting ammonia molecule is channeled to the active site of HisF.</text>
</comment>
<evidence type="ECO:0000256" key="4">
    <source>
        <dbReference type="ARBA" id="ARBA00022801"/>
    </source>
</evidence>
<feature type="active site" description="Nucleophile" evidence="10 11">
    <location>
        <position position="80"/>
    </location>
</feature>
<feature type="active site" evidence="10 11">
    <location>
        <position position="182"/>
    </location>
</feature>
<comment type="caution">
    <text evidence="13">The sequence shown here is derived from an EMBL/GenBank/DDBJ whole genome shotgun (WGS) entry which is preliminary data.</text>
</comment>
<dbReference type="GO" id="GO:0016829">
    <property type="term" value="F:lyase activity"/>
    <property type="evidence" value="ECO:0007669"/>
    <property type="project" value="UniProtKB-KW"/>
</dbReference>
<organism evidence="13 14">
    <name type="scientific">Dubosiella newyorkensis</name>
    <dbReference type="NCBI Taxonomy" id="1862672"/>
    <lineage>
        <taxon>Bacteria</taxon>
        <taxon>Bacillati</taxon>
        <taxon>Bacillota</taxon>
        <taxon>Erysipelotrichia</taxon>
        <taxon>Erysipelotrichales</taxon>
        <taxon>Erysipelotrichaceae</taxon>
        <taxon>Dubosiella</taxon>
    </lineage>
</organism>
<dbReference type="EC" id="3.5.1.2" evidence="10"/>
<comment type="subcellular location">
    <subcellularLocation>
        <location evidence="10">Cytoplasm</location>
    </subcellularLocation>
</comment>
<keyword evidence="7 10" id="KW-0456">Lyase</keyword>
<name>A0A1U7NNR9_9FIRM</name>
<evidence type="ECO:0000256" key="6">
    <source>
        <dbReference type="ARBA" id="ARBA00023102"/>
    </source>
</evidence>
<dbReference type="Pfam" id="PF00117">
    <property type="entry name" value="GATase"/>
    <property type="match status" value="1"/>
</dbReference>
<dbReference type="Proteomes" id="UP000186705">
    <property type="component" value="Unassembled WGS sequence"/>
</dbReference>
<dbReference type="HAMAP" id="MF_00278">
    <property type="entry name" value="HisH"/>
    <property type="match status" value="1"/>
</dbReference>
<evidence type="ECO:0000313" key="13">
    <source>
        <dbReference type="EMBL" id="OLU46983.1"/>
    </source>
</evidence>
<reference evidence="13 14" key="1">
    <citation type="submission" date="2016-11" db="EMBL/GenBank/DDBJ databases">
        <title>Description of two novel members of the family Erysipelotrichaceae: Ileibacterium lipovorans gen. nov., sp. nov. and Dubosiella newyorkensis, gen. nov., sp. nov.</title>
        <authorList>
            <person name="Cox L.M."/>
            <person name="Sohn J."/>
            <person name="Tyrrell K.L."/>
            <person name="Citron D.M."/>
            <person name="Lawson P.A."/>
            <person name="Patel N.B."/>
            <person name="Iizumi T."/>
            <person name="Perez-Perez G.I."/>
            <person name="Goldstein E.J."/>
            <person name="Blaser M.J."/>
        </authorList>
    </citation>
    <scope>NUCLEOTIDE SEQUENCE [LARGE SCALE GENOMIC DNA]</scope>
    <source>
        <strain evidence="13 14">NYU-BL-A4</strain>
    </source>
</reference>
<dbReference type="EC" id="4.3.2.10" evidence="10"/>
<protein>
    <recommendedName>
        <fullName evidence="10">Imidazole glycerol phosphate synthase subunit HisH</fullName>
        <ecNumber evidence="10">4.3.2.10</ecNumber>
    </recommendedName>
    <alternativeName>
        <fullName evidence="10">IGP synthase glutaminase subunit</fullName>
        <ecNumber evidence="10">3.5.1.2</ecNumber>
    </alternativeName>
    <alternativeName>
        <fullName evidence="10">IGP synthase subunit HisH</fullName>
    </alternativeName>
    <alternativeName>
        <fullName evidence="10">ImGP synthase subunit HisH</fullName>
        <shortName evidence="10">IGPS subunit HisH</shortName>
    </alternativeName>
</protein>
<comment type="catalytic activity">
    <reaction evidence="9 10">
        <text>L-glutamine + H2O = L-glutamate + NH4(+)</text>
        <dbReference type="Rhea" id="RHEA:15889"/>
        <dbReference type="ChEBI" id="CHEBI:15377"/>
        <dbReference type="ChEBI" id="CHEBI:28938"/>
        <dbReference type="ChEBI" id="CHEBI:29985"/>
        <dbReference type="ChEBI" id="CHEBI:58359"/>
        <dbReference type="EC" id="3.5.1.2"/>
    </reaction>
</comment>
<dbReference type="NCBIfam" id="TIGR01855">
    <property type="entry name" value="IMP_synth_hisH"/>
    <property type="match status" value="1"/>
</dbReference>
<evidence type="ECO:0000256" key="11">
    <source>
        <dbReference type="PIRSR" id="PIRSR000495-1"/>
    </source>
</evidence>
<dbReference type="PROSITE" id="PS51273">
    <property type="entry name" value="GATASE_TYPE_1"/>
    <property type="match status" value="1"/>
</dbReference>
<accession>A0A1U7NNR9</accession>
<comment type="catalytic activity">
    <reaction evidence="8 10">
        <text>5-[(5-phospho-1-deoxy-D-ribulos-1-ylimino)methylamino]-1-(5-phospho-beta-D-ribosyl)imidazole-4-carboxamide + L-glutamine = D-erythro-1-(imidazol-4-yl)glycerol 3-phosphate + 5-amino-1-(5-phospho-beta-D-ribosyl)imidazole-4-carboxamide + L-glutamate + H(+)</text>
        <dbReference type="Rhea" id="RHEA:24793"/>
        <dbReference type="ChEBI" id="CHEBI:15378"/>
        <dbReference type="ChEBI" id="CHEBI:29985"/>
        <dbReference type="ChEBI" id="CHEBI:58278"/>
        <dbReference type="ChEBI" id="CHEBI:58359"/>
        <dbReference type="ChEBI" id="CHEBI:58475"/>
        <dbReference type="ChEBI" id="CHEBI:58525"/>
        <dbReference type="EC" id="4.3.2.10"/>
    </reaction>
</comment>
<evidence type="ECO:0000259" key="12">
    <source>
        <dbReference type="Pfam" id="PF00117"/>
    </source>
</evidence>
<dbReference type="GO" id="GO:0000107">
    <property type="term" value="F:imidazoleglycerol-phosphate synthase activity"/>
    <property type="evidence" value="ECO:0007669"/>
    <property type="project" value="UniProtKB-UniRule"/>
</dbReference>
<dbReference type="PANTHER" id="PTHR42701:SF1">
    <property type="entry name" value="IMIDAZOLE GLYCEROL PHOSPHATE SYNTHASE SUBUNIT HISH"/>
    <property type="match status" value="1"/>
</dbReference>
<comment type="subunit">
    <text evidence="2 10">Heterodimer of HisH and HisF.</text>
</comment>
<dbReference type="InterPro" id="IPR029062">
    <property type="entry name" value="Class_I_gatase-like"/>
</dbReference>
<dbReference type="OrthoDB" id="9807137at2"/>
<evidence type="ECO:0000256" key="3">
    <source>
        <dbReference type="ARBA" id="ARBA00022605"/>
    </source>
</evidence>
<dbReference type="CDD" id="cd01748">
    <property type="entry name" value="GATase1_IGP_Synthase"/>
    <property type="match status" value="1"/>
</dbReference>
<dbReference type="InterPro" id="IPR010139">
    <property type="entry name" value="Imidazole-glycPsynth_HisH"/>
</dbReference>
<dbReference type="PANTHER" id="PTHR42701">
    <property type="entry name" value="IMIDAZOLE GLYCEROL PHOSPHATE SYNTHASE SUBUNIT HISH"/>
    <property type="match status" value="1"/>
</dbReference>
<dbReference type="GO" id="GO:0004359">
    <property type="term" value="F:glutaminase activity"/>
    <property type="evidence" value="ECO:0007669"/>
    <property type="project" value="UniProtKB-EC"/>
</dbReference>
<keyword evidence="5 10" id="KW-0315">Glutamine amidotransferase</keyword>
<dbReference type="InterPro" id="IPR017926">
    <property type="entry name" value="GATASE"/>
</dbReference>
<evidence type="ECO:0000256" key="9">
    <source>
        <dbReference type="ARBA" id="ARBA00049534"/>
    </source>
</evidence>
<dbReference type="EMBL" id="MPKA01000056">
    <property type="protein sequence ID" value="OLU46983.1"/>
    <property type="molecule type" value="Genomic_DNA"/>
</dbReference>
<dbReference type="UniPathway" id="UPA00031">
    <property type="reaction ID" value="UER00010"/>
</dbReference>
<dbReference type="PIRSF" id="PIRSF000495">
    <property type="entry name" value="Amidotransf_hisH"/>
    <property type="match status" value="1"/>
</dbReference>
<keyword evidence="6 10" id="KW-0368">Histidine biosynthesis</keyword>
<feature type="domain" description="Glutamine amidotransferase" evidence="12">
    <location>
        <begin position="4"/>
        <end position="193"/>
    </location>
</feature>
<evidence type="ECO:0000256" key="1">
    <source>
        <dbReference type="ARBA" id="ARBA00005091"/>
    </source>
</evidence>
<evidence type="ECO:0000256" key="5">
    <source>
        <dbReference type="ARBA" id="ARBA00022962"/>
    </source>
</evidence>
<dbReference type="GO" id="GO:0005737">
    <property type="term" value="C:cytoplasm"/>
    <property type="evidence" value="ECO:0007669"/>
    <property type="project" value="UniProtKB-SubCell"/>
</dbReference>
<keyword evidence="14" id="KW-1185">Reference proteome</keyword>
<dbReference type="GeneID" id="78275144"/>
<keyword evidence="3 10" id="KW-0028">Amino-acid biosynthesis</keyword>
<evidence type="ECO:0000256" key="8">
    <source>
        <dbReference type="ARBA" id="ARBA00047838"/>
    </source>
</evidence>